<evidence type="ECO:0000313" key="3">
    <source>
        <dbReference type="Proteomes" id="UP000535182"/>
    </source>
</evidence>
<comment type="caution">
    <text evidence="2">The sequence shown here is derived from an EMBL/GenBank/DDBJ whole genome shotgun (WGS) entry which is preliminary data.</text>
</comment>
<reference evidence="2 3" key="1">
    <citation type="submission" date="2020-08" db="EMBL/GenBank/DDBJ databases">
        <title>Genomic Encyclopedia of Type Strains, Phase IV (KMG-V): Genome sequencing to study the core and pangenomes of soil and plant-associated prokaryotes.</title>
        <authorList>
            <person name="Whitman W."/>
        </authorList>
    </citation>
    <scope>NUCLEOTIDE SEQUENCE [LARGE SCALE GENOMIC DNA]</scope>
    <source>
        <strain evidence="2 3">X5P2</strain>
    </source>
</reference>
<dbReference type="AlphaFoldDB" id="A0A9X0QI83"/>
<name>A0A9X0QI83_9BACT</name>
<dbReference type="RefSeq" id="WP_183980390.1">
    <property type="nucleotide sequence ID" value="NZ_JACHEB010000011.1"/>
</dbReference>
<dbReference type="EMBL" id="JACHEB010000011">
    <property type="protein sequence ID" value="MBB5330705.1"/>
    <property type="molecule type" value="Genomic_DNA"/>
</dbReference>
<feature type="domain" description="TonB-dependent transporter Oar-like beta-barrel" evidence="1">
    <location>
        <begin position="1"/>
        <end position="56"/>
    </location>
</feature>
<organism evidence="2 3">
    <name type="scientific">Tunturiibacter gelidiferens</name>
    <dbReference type="NCBI Taxonomy" id="3069689"/>
    <lineage>
        <taxon>Bacteria</taxon>
        <taxon>Pseudomonadati</taxon>
        <taxon>Acidobacteriota</taxon>
        <taxon>Terriglobia</taxon>
        <taxon>Terriglobales</taxon>
        <taxon>Acidobacteriaceae</taxon>
        <taxon>Tunturiibacter</taxon>
    </lineage>
</organism>
<protein>
    <recommendedName>
        <fullName evidence="1">TonB-dependent transporter Oar-like beta-barrel domain-containing protein</fullName>
    </recommendedName>
</protein>
<sequence length="110" mass="12509">MSLFKNFPIREQWLLNFRAEVFNIFNIQNYGVPDNNISDPTAGVITNNVTTPREIQLVSISLSEFDSYAISGGDTFLLFLRRFAHDPGRVCSLAPVCLKNRQMTLGLRKQ</sequence>
<keyword evidence="3" id="KW-1185">Reference proteome</keyword>
<evidence type="ECO:0000259" key="1">
    <source>
        <dbReference type="Pfam" id="PF25183"/>
    </source>
</evidence>
<proteinExistence type="predicted"/>
<evidence type="ECO:0000313" key="2">
    <source>
        <dbReference type="EMBL" id="MBB5330705.1"/>
    </source>
</evidence>
<dbReference type="InterPro" id="IPR057601">
    <property type="entry name" value="Oar-like_b-barrel"/>
</dbReference>
<dbReference type="Pfam" id="PF25183">
    <property type="entry name" value="OMP_b-brl_4"/>
    <property type="match status" value="1"/>
</dbReference>
<gene>
    <name evidence="2" type="ORF">HDF14_004341</name>
</gene>
<dbReference type="Proteomes" id="UP000535182">
    <property type="component" value="Unassembled WGS sequence"/>
</dbReference>
<accession>A0A9X0QI83</accession>